<evidence type="ECO:0000256" key="8">
    <source>
        <dbReference type="ARBA" id="ARBA00023004"/>
    </source>
</evidence>
<proteinExistence type="predicted"/>
<evidence type="ECO:0000256" key="4">
    <source>
        <dbReference type="ARBA" id="ARBA00022605"/>
    </source>
</evidence>
<organism evidence="12 13">
    <name type="scientific">Lentinula aciculospora</name>
    <dbReference type="NCBI Taxonomy" id="153920"/>
    <lineage>
        <taxon>Eukaryota</taxon>
        <taxon>Fungi</taxon>
        <taxon>Dikarya</taxon>
        <taxon>Basidiomycota</taxon>
        <taxon>Agaricomycotina</taxon>
        <taxon>Agaricomycetes</taxon>
        <taxon>Agaricomycetidae</taxon>
        <taxon>Agaricales</taxon>
        <taxon>Marasmiineae</taxon>
        <taxon>Omphalotaceae</taxon>
        <taxon>Lentinula</taxon>
    </lineage>
</organism>
<dbReference type="InterPro" id="IPR011051">
    <property type="entry name" value="RmlC_Cupin_sf"/>
</dbReference>
<evidence type="ECO:0000313" key="13">
    <source>
        <dbReference type="Proteomes" id="UP001150266"/>
    </source>
</evidence>
<dbReference type="GO" id="GO:0046872">
    <property type="term" value="F:metal ion binding"/>
    <property type="evidence" value="ECO:0007669"/>
    <property type="project" value="UniProtKB-KW"/>
</dbReference>
<dbReference type="PANTHER" id="PTHR23418:SF0">
    <property type="entry name" value="ACIREDUCTONE DIOXYGENASE"/>
    <property type="match status" value="1"/>
</dbReference>
<comment type="catalytic activity">
    <reaction evidence="1">
        <text>1,2-dihydroxy-5-(methylsulfanyl)pent-1-en-3-one + O2 = 4-methylsulfanyl-2-oxobutanoate + formate + 2 H(+)</text>
        <dbReference type="Rhea" id="RHEA:24504"/>
        <dbReference type="ChEBI" id="CHEBI:15378"/>
        <dbReference type="ChEBI" id="CHEBI:15379"/>
        <dbReference type="ChEBI" id="CHEBI:15740"/>
        <dbReference type="ChEBI" id="CHEBI:16723"/>
        <dbReference type="ChEBI" id="CHEBI:49252"/>
        <dbReference type="EC" id="1.13.11.54"/>
    </reaction>
</comment>
<reference evidence="12" key="1">
    <citation type="submission" date="2022-08" db="EMBL/GenBank/DDBJ databases">
        <title>A Global Phylogenomic Analysis of the Shiitake Genus Lentinula.</title>
        <authorList>
            <consortium name="DOE Joint Genome Institute"/>
            <person name="Sierra-Patev S."/>
            <person name="Min B."/>
            <person name="Naranjo-Ortiz M."/>
            <person name="Looney B."/>
            <person name="Konkel Z."/>
            <person name="Slot J.C."/>
            <person name="Sakamoto Y."/>
            <person name="Steenwyk J.L."/>
            <person name="Rokas A."/>
            <person name="Carro J."/>
            <person name="Camarero S."/>
            <person name="Ferreira P."/>
            <person name="Molpeceres G."/>
            <person name="Ruiz-Duenas F.J."/>
            <person name="Serrano A."/>
            <person name="Henrissat B."/>
            <person name="Drula E."/>
            <person name="Hughes K.W."/>
            <person name="Mata J.L."/>
            <person name="Ishikawa N.K."/>
            <person name="Vargas-Isla R."/>
            <person name="Ushijima S."/>
            <person name="Smith C.A."/>
            <person name="Ahrendt S."/>
            <person name="Andreopoulos W."/>
            <person name="He G."/>
            <person name="Labutti K."/>
            <person name="Lipzen A."/>
            <person name="Ng V."/>
            <person name="Riley R."/>
            <person name="Sandor L."/>
            <person name="Barry K."/>
            <person name="Martinez A.T."/>
            <person name="Xiao Y."/>
            <person name="Gibbons J.G."/>
            <person name="Terashima K."/>
            <person name="Grigoriev I.V."/>
            <person name="Hibbett D.S."/>
        </authorList>
    </citation>
    <scope>NUCLEOTIDE SEQUENCE</scope>
    <source>
        <strain evidence="12">JLM2183</strain>
    </source>
</reference>
<evidence type="ECO:0000256" key="3">
    <source>
        <dbReference type="ARBA" id="ARBA00022596"/>
    </source>
</evidence>
<dbReference type="GO" id="GO:0010309">
    <property type="term" value="F:acireductone dioxygenase [iron(II)-requiring] activity"/>
    <property type="evidence" value="ECO:0007669"/>
    <property type="project" value="UniProtKB-EC"/>
</dbReference>
<dbReference type="PANTHER" id="PTHR23418">
    <property type="entry name" value="ACIREDUCTONE DIOXYGENASE"/>
    <property type="match status" value="1"/>
</dbReference>
<keyword evidence="3" id="KW-0533">Nickel</keyword>
<keyword evidence="13" id="KW-1185">Reference proteome</keyword>
<comment type="caution">
    <text evidence="12">The sequence shown here is derived from an EMBL/GenBank/DDBJ whole genome shotgun (WGS) entry which is preliminary data.</text>
</comment>
<evidence type="ECO:0000256" key="11">
    <source>
        <dbReference type="SAM" id="MobiDB-lite"/>
    </source>
</evidence>
<keyword evidence="6" id="KW-0223">Dioxygenase</keyword>
<dbReference type="Gene3D" id="2.60.120.10">
    <property type="entry name" value="Jelly Rolls"/>
    <property type="match status" value="1"/>
</dbReference>
<name>A0A9W9AAQ4_9AGAR</name>
<evidence type="ECO:0000256" key="10">
    <source>
        <dbReference type="ARBA" id="ARBA00039005"/>
    </source>
</evidence>
<dbReference type="AlphaFoldDB" id="A0A9W9AAQ4"/>
<dbReference type="SUPFAM" id="SSF51182">
    <property type="entry name" value="RmlC-like cupins"/>
    <property type="match status" value="1"/>
</dbReference>
<sequence>MPLHAYHHDNKGGDPSHPHHSSHSVPIEYLGALGITISAIEGPDFEANARTIAKEQGYPLTENTTFMLDFHDHNESSPFIGEASLNESEFKKFIVIPDYLVVITAGSFYFDVEDHIKKAWIRSELPVGTMLHIPAGVSRRLAPLGSGAKGLMFVKEKSEIQVIWDQEAEEHPVRQEYLKSFAFERWLLVKQIHSQIDSRRRKLVKGVTMREGCDGKIGSKTVGIVAQKYTKKASGRF</sequence>
<gene>
    <name evidence="12" type="ORF">J3R30DRAFT_3404445</name>
</gene>
<evidence type="ECO:0000256" key="1">
    <source>
        <dbReference type="ARBA" id="ARBA00000428"/>
    </source>
</evidence>
<feature type="region of interest" description="Disordered" evidence="11">
    <location>
        <begin position="1"/>
        <end position="23"/>
    </location>
</feature>
<dbReference type="OrthoDB" id="2900187at2759"/>
<evidence type="ECO:0000256" key="5">
    <source>
        <dbReference type="ARBA" id="ARBA00022723"/>
    </source>
</evidence>
<protein>
    <recommendedName>
        <fullName evidence="10">acireductone dioxygenase (Fe(2+)-requiring)</fullName>
        <ecNumber evidence="10">1.13.11.54</ecNumber>
    </recommendedName>
</protein>
<keyword evidence="7" id="KW-0560">Oxidoreductase</keyword>
<dbReference type="EMBL" id="JAOTPV010000009">
    <property type="protein sequence ID" value="KAJ4478397.1"/>
    <property type="molecule type" value="Genomic_DNA"/>
</dbReference>
<dbReference type="InterPro" id="IPR014710">
    <property type="entry name" value="RmlC-like_jellyroll"/>
</dbReference>
<comment type="cofactor">
    <cofactor evidence="2">
        <name>Fe(2+)</name>
        <dbReference type="ChEBI" id="CHEBI:29033"/>
    </cofactor>
</comment>
<keyword evidence="8" id="KW-0408">Iron</keyword>
<evidence type="ECO:0000256" key="9">
    <source>
        <dbReference type="ARBA" id="ARBA00023167"/>
    </source>
</evidence>
<dbReference type="GO" id="GO:0009086">
    <property type="term" value="P:methionine biosynthetic process"/>
    <property type="evidence" value="ECO:0007669"/>
    <property type="project" value="UniProtKB-KW"/>
</dbReference>
<evidence type="ECO:0000256" key="7">
    <source>
        <dbReference type="ARBA" id="ARBA00023002"/>
    </source>
</evidence>
<evidence type="ECO:0000256" key="2">
    <source>
        <dbReference type="ARBA" id="ARBA00001954"/>
    </source>
</evidence>
<accession>A0A9W9AAQ4</accession>
<evidence type="ECO:0000313" key="12">
    <source>
        <dbReference type="EMBL" id="KAJ4478397.1"/>
    </source>
</evidence>
<dbReference type="Proteomes" id="UP001150266">
    <property type="component" value="Unassembled WGS sequence"/>
</dbReference>
<evidence type="ECO:0000256" key="6">
    <source>
        <dbReference type="ARBA" id="ARBA00022964"/>
    </source>
</evidence>
<keyword evidence="9" id="KW-0486">Methionine biosynthesis</keyword>
<keyword evidence="4" id="KW-0028">Amino-acid biosynthesis</keyword>
<dbReference type="EC" id="1.13.11.54" evidence="10"/>
<feature type="compositionally biased region" description="Basic and acidic residues" evidence="11">
    <location>
        <begin position="1"/>
        <end position="17"/>
    </location>
</feature>
<dbReference type="InterPro" id="IPR004313">
    <property type="entry name" value="ARD"/>
</dbReference>
<keyword evidence="5" id="KW-0479">Metal-binding</keyword>